<keyword evidence="15" id="KW-1185">Reference proteome</keyword>
<sequence length="392" mass="45036">MKILAILFWISLFLIFYSYLGYGLLLWALIRIKRVFRGKTNPQNPEQWPTVTLLVAAFNEEEDIQTKIFNSLTLHYPEDRIKYLFVTDGSSDRTPEIVARFPQIQHLHRPERQGKLAAVERAMQLVDTDMVVFTDANTILNPDAITNMLRHFTNPQVGAVAGEKRVISKEEDAAAGAGEGFYWRYEGTLKRWDAELHTVVGAAGELFAIRTELYEEVPRDTIIEDFFLTLRIAQKGYRVMYEPGACAEELPSANSGEELKRKIRIAAGGIQSIVRLKPLLNPFRYGWLSFQYVSHRVLRWSLAPMALLVVLVTNMALALEGSFFYQLLLAGQLLFYASALLGYVLESRRLRLKAFFIPYYFFMMNYAVYAGFWRYLHGSQSAVWERAKRQAA</sequence>
<dbReference type="InterPro" id="IPR050321">
    <property type="entry name" value="Glycosyltr_2/OpgH_subfam"/>
</dbReference>
<feature type="transmembrane region" description="Helical" evidence="12">
    <location>
        <begin position="357"/>
        <end position="376"/>
    </location>
</feature>
<dbReference type="Pfam" id="PF00535">
    <property type="entry name" value="Glycos_transf_2"/>
    <property type="match status" value="1"/>
</dbReference>
<evidence type="ECO:0000313" key="15">
    <source>
        <dbReference type="Proteomes" id="UP000011910"/>
    </source>
</evidence>
<evidence type="ECO:0000256" key="5">
    <source>
        <dbReference type="ARBA" id="ARBA00022475"/>
    </source>
</evidence>
<dbReference type="InterPro" id="IPR001173">
    <property type="entry name" value="Glyco_trans_2-like"/>
</dbReference>
<gene>
    <name evidence="14" type="primary">icaA_1</name>
    <name evidence="14" type="ORF">ADICEAN_00242</name>
</gene>
<evidence type="ECO:0000256" key="1">
    <source>
        <dbReference type="ARBA" id="ARBA00004429"/>
    </source>
</evidence>
<organism evidence="14 15">
    <name type="scientific">Cesiribacter andamanensis AMV16</name>
    <dbReference type="NCBI Taxonomy" id="1279009"/>
    <lineage>
        <taxon>Bacteria</taxon>
        <taxon>Pseudomonadati</taxon>
        <taxon>Bacteroidota</taxon>
        <taxon>Cytophagia</taxon>
        <taxon>Cytophagales</taxon>
        <taxon>Cesiribacteraceae</taxon>
        <taxon>Cesiribacter</taxon>
    </lineage>
</organism>
<comment type="similarity">
    <text evidence="3">Belongs to the glycosyltransferase 2 family. OpgH subfamily.</text>
</comment>
<feature type="transmembrane region" description="Helical" evidence="12">
    <location>
        <begin position="323"/>
        <end position="345"/>
    </location>
</feature>
<dbReference type="STRING" id="1279009.ADICEAN_00242"/>
<dbReference type="InterPro" id="IPR029044">
    <property type="entry name" value="Nucleotide-diphossugar_trans"/>
</dbReference>
<name>M7P235_9BACT</name>
<keyword evidence="9 12" id="KW-0812">Transmembrane</keyword>
<dbReference type="GO" id="GO:0005886">
    <property type="term" value="C:plasma membrane"/>
    <property type="evidence" value="ECO:0007669"/>
    <property type="project" value="UniProtKB-SubCell"/>
</dbReference>
<dbReference type="AlphaFoldDB" id="M7P235"/>
<dbReference type="Gene3D" id="3.90.550.10">
    <property type="entry name" value="Spore Coat Polysaccharide Biosynthesis Protein SpsA, Chain A"/>
    <property type="match status" value="1"/>
</dbReference>
<evidence type="ECO:0000259" key="13">
    <source>
        <dbReference type="Pfam" id="PF00535"/>
    </source>
</evidence>
<dbReference type="eggNOG" id="COG1215">
    <property type="taxonomic scope" value="Bacteria"/>
</dbReference>
<feature type="transmembrane region" description="Helical" evidence="12">
    <location>
        <begin position="6"/>
        <end position="30"/>
    </location>
</feature>
<evidence type="ECO:0000256" key="2">
    <source>
        <dbReference type="ARBA" id="ARBA00005001"/>
    </source>
</evidence>
<dbReference type="RefSeq" id="WP_009193654.1">
    <property type="nucleotide sequence ID" value="NZ_AODQ01000003.1"/>
</dbReference>
<evidence type="ECO:0000256" key="11">
    <source>
        <dbReference type="ARBA" id="ARBA00023136"/>
    </source>
</evidence>
<keyword evidence="8 14" id="KW-0808">Transferase</keyword>
<dbReference type="PANTHER" id="PTHR43867">
    <property type="entry name" value="CELLULOSE SYNTHASE CATALYTIC SUBUNIT A [UDP-FORMING]"/>
    <property type="match status" value="1"/>
</dbReference>
<protein>
    <recommendedName>
        <fullName evidence="4">Glucans biosynthesis glucosyltransferase H</fullName>
    </recommendedName>
</protein>
<accession>M7P235</accession>
<dbReference type="PANTHER" id="PTHR43867:SF5">
    <property type="entry name" value="GLUCANS BIOSYNTHESIS GLUCOSYLTRANSFERASE H"/>
    <property type="match status" value="1"/>
</dbReference>
<comment type="caution">
    <text evidence="14">The sequence shown here is derived from an EMBL/GenBank/DDBJ whole genome shotgun (WGS) entry which is preliminary data.</text>
</comment>
<dbReference type="Proteomes" id="UP000011910">
    <property type="component" value="Unassembled WGS sequence"/>
</dbReference>
<evidence type="ECO:0000256" key="12">
    <source>
        <dbReference type="SAM" id="Phobius"/>
    </source>
</evidence>
<dbReference type="SUPFAM" id="SSF53448">
    <property type="entry name" value="Nucleotide-diphospho-sugar transferases"/>
    <property type="match status" value="1"/>
</dbReference>
<keyword evidence="6" id="KW-0997">Cell inner membrane</keyword>
<evidence type="ECO:0000256" key="4">
    <source>
        <dbReference type="ARBA" id="ARBA00020585"/>
    </source>
</evidence>
<dbReference type="PATRIC" id="fig|1279009.4.peg.246"/>
<dbReference type="OrthoDB" id="9766971at2"/>
<dbReference type="GO" id="GO:0016758">
    <property type="term" value="F:hexosyltransferase activity"/>
    <property type="evidence" value="ECO:0007669"/>
    <property type="project" value="TreeGrafter"/>
</dbReference>
<keyword evidence="10 12" id="KW-1133">Transmembrane helix</keyword>
<feature type="transmembrane region" description="Helical" evidence="12">
    <location>
        <begin position="297"/>
        <end position="317"/>
    </location>
</feature>
<keyword evidence="11 12" id="KW-0472">Membrane</keyword>
<evidence type="ECO:0000256" key="8">
    <source>
        <dbReference type="ARBA" id="ARBA00022679"/>
    </source>
</evidence>
<evidence type="ECO:0000256" key="10">
    <source>
        <dbReference type="ARBA" id="ARBA00022989"/>
    </source>
</evidence>
<proteinExistence type="inferred from homology"/>
<evidence type="ECO:0000313" key="14">
    <source>
        <dbReference type="EMBL" id="EMR04639.1"/>
    </source>
</evidence>
<feature type="domain" description="Glycosyltransferase 2-like" evidence="13">
    <location>
        <begin position="53"/>
        <end position="216"/>
    </location>
</feature>
<dbReference type="CDD" id="cd06439">
    <property type="entry name" value="CESA_like_1"/>
    <property type="match status" value="1"/>
</dbReference>
<evidence type="ECO:0000256" key="3">
    <source>
        <dbReference type="ARBA" id="ARBA00009337"/>
    </source>
</evidence>
<comment type="pathway">
    <text evidence="2">Glycan metabolism; osmoregulated periplasmic glucan (OPG) biosynthesis.</text>
</comment>
<reference evidence="14 15" key="1">
    <citation type="journal article" date="2013" name="Genome Announc.">
        <title>Draft Genome Sequence of Cesiribacter andamanensis Strain AMV16T, Isolated from a Soil Sample from a Mud Volcano in the Andaman Islands, India.</title>
        <authorList>
            <person name="Shivaji S."/>
            <person name="Ara S."/>
            <person name="Begum Z."/>
            <person name="Srinivas T.N."/>
            <person name="Singh A."/>
            <person name="Kumar Pinnaka A."/>
        </authorList>
    </citation>
    <scope>NUCLEOTIDE SEQUENCE [LARGE SCALE GENOMIC DNA]</scope>
    <source>
        <strain evidence="14 15">AMV16</strain>
    </source>
</reference>
<evidence type="ECO:0000256" key="9">
    <source>
        <dbReference type="ARBA" id="ARBA00022692"/>
    </source>
</evidence>
<keyword evidence="7 14" id="KW-0328">Glycosyltransferase</keyword>
<comment type="subcellular location">
    <subcellularLocation>
        <location evidence="1">Cell inner membrane</location>
        <topology evidence="1">Multi-pass membrane protein</topology>
    </subcellularLocation>
</comment>
<evidence type="ECO:0000256" key="6">
    <source>
        <dbReference type="ARBA" id="ARBA00022519"/>
    </source>
</evidence>
<keyword evidence="5" id="KW-1003">Cell membrane</keyword>
<dbReference type="EMBL" id="AODQ01000003">
    <property type="protein sequence ID" value="EMR04639.1"/>
    <property type="molecule type" value="Genomic_DNA"/>
</dbReference>
<evidence type="ECO:0000256" key="7">
    <source>
        <dbReference type="ARBA" id="ARBA00022676"/>
    </source>
</evidence>